<proteinExistence type="predicted"/>
<dbReference type="OrthoDB" id="295274at2759"/>
<evidence type="ECO:0000313" key="4">
    <source>
        <dbReference type="Proteomes" id="UP001061958"/>
    </source>
</evidence>
<dbReference type="SUPFAM" id="SSF57959">
    <property type="entry name" value="Leucine zipper domain"/>
    <property type="match status" value="1"/>
</dbReference>
<dbReference type="PANTHER" id="PTHR46324">
    <property type="entry name" value="BASIC LEUCINE ZIPPER 43-RELATED"/>
    <property type="match status" value="1"/>
</dbReference>
<dbReference type="InterPro" id="IPR044521">
    <property type="entry name" value="AtbZIP8/43"/>
</dbReference>
<dbReference type="PROSITE" id="PS00036">
    <property type="entry name" value="BZIP_BASIC"/>
    <property type="match status" value="1"/>
</dbReference>
<feature type="compositionally biased region" description="Low complexity" evidence="1">
    <location>
        <begin position="146"/>
        <end position="155"/>
    </location>
</feature>
<feature type="region of interest" description="Disordered" evidence="1">
    <location>
        <begin position="15"/>
        <end position="89"/>
    </location>
</feature>
<evidence type="ECO:0000256" key="1">
    <source>
        <dbReference type="SAM" id="MobiDB-lite"/>
    </source>
</evidence>
<dbReference type="PROSITE" id="PS50217">
    <property type="entry name" value="BZIP"/>
    <property type="match status" value="1"/>
</dbReference>
<keyword evidence="4" id="KW-1185">Reference proteome</keyword>
<dbReference type="Proteomes" id="UP001061958">
    <property type="component" value="Unassembled WGS sequence"/>
</dbReference>
<sequence length="312" mass="36262">MEHDRRTSIQYLLQARNEELTTPSREPPDRHQQNVESRNPAKNTRISDFENIDSMFTQPTTVEESQVQRPSLTDRTTDIKRNRSTQHSFTTIHQLSEWKQDDLNTSIEWFPFQERPENYGKVSRVEAGIGQYYPILSTEYSFQRSSTTSTSHSSSFPPRQEFTKTASPHEIETTSLQPQTTTNEDIATVGTRGSISNESQVREEISPGTSQRTKRPALDEEERKRMRLIKNRASAERSRRKQRERLEELVYKVKCLRQENISLKQDHLALLEYVDNLKTCMRQSGILVESVPVPYLHYPTSESVIEQLGRES</sequence>
<gene>
    <name evidence="3" type="ORF">GpartN1_g631.t1</name>
</gene>
<dbReference type="GO" id="GO:0003700">
    <property type="term" value="F:DNA-binding transcription factor activity"/>
    <property type="evidence" value="ECO:0007669"/>
    <property type="project" value="InterPro"/>
</dbReference>
<evidence type="ECO:0000313" key="3">
    <source>
        <dbReference type="EMBL" id="GJQ08840.1"/>
    </source>
</evidence>
<feature type="compositionally biased region" description="Polar residues" evidence="1">
    <location>
        <begin position="34"/>
        <end position="46"/>
    </location>
</feature>
<organism evidence="3 4">
    <name type="scientific">Galdieria partita</name>
    <dbReference type="NCBI Taxonomy" id="83374"/>
    <lineage>
        <taxon>Eukaryota</taxon>
        <taxon>Rhodophyta</taxon>
        <taxon>Bangiophyceae</taxon>
        <taxon>Galdieriales</taxon>
        <taxon>Galdieriaceae</taxon>
        <taxon>Galdieria</taxon>
    </lineage>
</organism>
<reference evidence="3" key="1">
    <citation type="journal article" date="2022" name="Proc. Natl. Acad. Sci. U.S.A.">
        <title>Life cycle and functional genomics of the unicellular red alga Galdieria for elucidating algal and plant evolution and industrial use.</title>
        <authorList>
            <person name="Hirooka S."/>
            <person name="Itabashi T."/>
            <person name="Ichinose T.M."/>
            <person name="Onuma R."/>
            <person name="Fujiwara T."/>
            <person name="Yamashita S."/>
            <person name="Jong L.W."/>
            <person name="Tomita R."/>
            <person name="Iwane A.H."/>
            <person name="Miyagishima S.Y."/>
        </authorList>
    </citation>
    <scope>NUCLEOTIDE SEQUENCE</scope>
    <source>
        <strain evidence="3">NBRC 102759</strain>
    </source>
</reference>
<dbReference type="EMBL" id="BQMJ01000004">
    <property type="protein sequence ID" value="GJQ08840.1"/>
    <property type="molecule type" value="Genomic_DNA"/>
</dbReference>
<feature type="compositionally biased region" description="Polar residues" evidence="1">
    <location>
        <begin position="54"/>
        <end position="74"/>
    </location>
</feature>
<dbReference type="Pfam" id="PF00170">
    <property type="entry name" value="bZIP_1"/>
    <property type="match status" value="1"/>
</dbReference>
<dbReference type="InterPro" id="IPR004827">
    <property type="entry name" value="bZIP"/>
</dbReference>
<evidence type="ECO:0000259" key="2">
    <source>
        <dbReference type="PROSITE" id="PS50217"/>
    </source>
</evidence>
<reference evidence="3" key="2">
    <citation type="submission" date="2022-01" db="EMBL/GenBank/DDBJ databases">
        <authorList>
            <person name="Hirooka S."/>
            <person name="Miyagishima S.Y."/>
        </authorList>
    </citation>
    <scope>NUCLEOTIDE SEQUENCE</scope>
    <source>
        <strain evidence="3">NBRC 102759</strain>
    </source>
</reference>
<comment type="caution">
    <text evidence="3">The sequence shown here is derived from an EMBL/GenBank/DDBJ whole genome shotgun (WGS) entry which is preliminary data.</text>
</comment>
<accession>A0A9C7PQU6</accession>
<name>A0A9C7PQU6_9RHOD</name>
<dbReference type="SMART" id="SM00338">
    <property type="entry name" value="BRLZ"/>
    <property type="match status" value="1"/>
</dbReference>
<feature type="domain" description="BZIP" evidence="2">
    <location>
        <begin position="221"/>
        <end position="284"/>
    </location>
</feature>
<dbReference type="InterPro" id="IPR046347">
    <property type="entry name" value="bZIP_sf"/>
</dbReference>
<dbReference type="AlphaFoldDB" id="A0A9C7PQU6"/>
<protein>
    <recommendedName>
        <fullName evidence="2">BZIP domain-containing protein</fullName>
    </recommendedName>
</protein>
<feature type="region of interest" description="Disordered" evidence="1">
    <location>
        <begin position="146"/>
        <end position="222"/>
    </location>
</feature>
<dbReference type="PANTHER" id="PTHR46324:SF3">
    <property type="entry name" value="BASIC LEUCINE ZIPPER 43-RELATED"/>
    <property type="match status" value="1"/>
</dbReference>
<feature type="compositionally biased region" description="Polar residues" evidence="1">
    <location>
        <begin position="173"/>
        <end position="199"/>
    </location>
</feature>
<dbReference type="Gene3D" id="1.20.5.170">
    <property type="match status" value="1"/>
</dbReference>